<keyword evidence="3" id="KW-1185">Reference proteome</keyword>
<dbReference type="Gene3D" id="3.30.40.10">
    <property type="entry name" value="Zinc/RING finger domain, C3HC4 (zinc finger)"/>
    <property type="match status" value="1"/>
</dbReference>
<dbReference type="InterPro" id="IPR013083">
    <property type="entry name" value="Znf_RING/FYVE/PHD"/>
</dbReference>
<protein>
    <submittedName>
        <fullName evidence="2">Uncharacterized protein</fullName>
    </submittedName>
</protein>
<reference evidence="2 3" key="1">
    <citation type="journal article" date="2023" name="Arcadia Sci">
        <title>De novo assembly of a long-read Amblyomma americanum tick genome.</title>
        <authorList>
            <person name="Chou S."/>
            <person name="Poskanzer K.E."/>
            <person name="Rollins M."/>
            <person name="Thuy-Boun P.S."/>
        </authorList>
    </citation>
    <scope>NUCLEOTIDE SEQUENCE [LARGE SCALE GENOMIC DNA]</scope>
    <source>
        <strain evidence="2">F_SG_1</strain>
        <tissue evidence="2">Salivary glands</tissue>
    </source>
</reference>
<evidence type="ECO:0000313" key="3">
    <source>
        <dbReference type="Proteomes" id="UP001321473"/>
    </source>
</evidence>
<organism evidence="2 3">
    <name type="scientific">Amblyomma americanum</name>
    <name type="common">Lone star tick</name>
    <dbReference type="NCBI Taxonomy" id="6943"/>
    <lineage>
        <taxon>Eukaryota</taxon>
        <taxon>Metazoa</taxon>
        <taxon>Ecdysozoa</taxon>
        <taxon>Arthropoda</taxon>
        <taxon>Chelicerata</taxon>
        <taxon>Arachnida</taxon>
        <taxon>Acari</taxon>
        <taxon>Parasitiformes</taxon>
        <taxon>Ixodida</taxon>
        <taxon>Ixodoidea</taxon>
        <taxon>Ixodidae</taxon>
        <taxon>Amblyomminae</taxon>
        <taxon>Amblyomma</taxon>
    </lineage>
</organism>
<comment type="caution">
    <text evidence="2">The sequence shown here is derived from an EMBL/GenBank/DDBJ whole genome shotgun (WGS) entry which is preliminary data.</text>
</comment>
<evidence type="ECO:0000313" key="2">
    <source>
        <dbReference type="EMBL" id="KAK8784584.1"/>
    </source>
</evidence>
<dbReference type="AlphaFoldDB" id="A0AAQ4FBC5"/>
<sequence>MADSRRSKGSGITLYGFDDFLHGKTIHFVGSRPVGEMCLSCGVMYCCITPSKCFHVFCLTCSLKILKLGKVFNMRRDSFKKPAAGHLGETDVYDYKVRCLNALHGCLFEGRLADLERHVLERCLHNPETCRDCGEQVPPSQLADHRLLACGRGATAAVAFSEPSSRVRSSEKEDVVTITDSSEHVPEPVQAVVKWNSPMEAAPGDGYDARNEGVRKKRLS</sequence>
<accession>A0AAQ4FBC5</accession>
<dbReference type="EMBL" id="JARKHS020004447">
    <property type="protein sequence ID" value="KAK8784584.1"/>
    <property type="molecule type" value="Genomic_DNA"/>
</dbReference>
<dbReference type="SUPFAM" id="SSF49599">
    <property type="entry name" value="TRAF domain-like"/>
    <property type="match status" value="1"/>
</dbReference>
<proteinExistence type="predicted"/>
<dbReference type="Proteomes" id="UP001321473">
    <property type="component" value="Unassembled WGS sequence"/>
</dbReference>
<evidence type="ECO:0000256" key="1">
    <source>
        <dbReference type="SAM" id="MobiDB-lite"/>
    </source>
</evidence>
<gene>
    <name evidence="2" type="ORF">V5799_009055</name>
</gene>
<name>A0AAQ4FBC5_AMBAM</name>
<feature type="region of interest" description="Disordered" evidence="1">
    <location>
        <begin position="197"/>
        <end position="220"/>
    </location>
</feature>